<dbReference type="Ensembl" id="ENSHCOT00000005746.1">
    <property type="protein sequence ID" value="ENSHCOP00000005212.1"/>
    <property type="gene ID" value="ENSHCOG00000006854.1"/>
</dbReference>
<dbReference type="InterPro" id="IPR036236">
    <property type="entry name" value="Znf_C2H2_sf"/>
</dbReference>
<feature type="region of interest" description="Disordered" evidence="6">
    <location>
        <begin position="1"/>
        <end position="40"/>
    </location>
</feature>
<name>A0A3Q2XMJ6_HIPCM</name>
<dbReference type="FunFam" id="3.30.160.60:FF:000446">
    <property type="entry name" value="Zinc finger protein"/>
    <property type="match status" value="1"/>
</dbReference>
<keyword evidence="2" id="KW-0677">Repeat</keyword>
<keyword evidence="4" id="KW-0862">Zinc</keyword>
<dbReference type="PANTHER" id="PTHR24379:SF121">
    <property type="entry name" value="C2H2-TYPE DOMAIN-CONTAINING PROTEIN"/>
    <property type="match status" value="1"/>
</dbReference>
<sequence length="334" mass="37684">MVISASESDDEAVQDLSPNFDSGSDQEGHGNNSVSHLVSKPELDLKIVQVDFDPAKEQSPPAAENNETKEQFDCPECYRCFFSEASLRAHLGWHNIHKKSLQTKGQSVEVYTCDNEAHNFAAGATPEYKHETNHELKQAGLFEQKTVTCDTCGTKLSHLSDEHDERLLCRDCETSSLLNHKRTRATKSTESISPSAKVYNPKKTLLGPKIYHCEQCGKGFWSLGPLHRGRPRSSMKVACPVCGRKFRHKGIMTLHMRTHENGNHQCEVCNRTFRLFSSLLRHQVHQVEQLQKNTYSCPDCGKLFSRAKALQFHMRYHGNESGKLLNSFKGALLL</sequence>
<evidence type="ECO:0000256" key="6">
    <source>
        <dbReference type="SAM" id="MobiDB-lite"/>
    </source>
</evidence>
<evidence type="ECO:0000259" key="7">
    <source>
        <dbReference type="PROSITE" id="PS50157"/>
    </source>
</evidence>
<dbReference type="AlphaFoldDB" id="A0A3Q2XMJ6"/>
<dbReference type="SUPFAM" id="SSF57667">
    <property type="entry name" value="beta-beta-alpha zinc fingers"/>
    <property type="match status" value="2"/>
</dbReference>
<evidence type="ECO:0000256" key="4">
    <source>
        <dbReference type="ARBA" id="ARBA00022833"/>
    </source>
</evidence>
<dbReference type="Gene3D" id="3.30.160.60">
    <property type="entry name" value="Classic Zinc Finger"/>
    <property type="match status" value="2"/>
</dbReference>
<evidence type="ECO:0000256" key="3">
    <source>
        <dbReference type="ARBA" id="ARBA00022771"/>
    </source>
</evidence>
<keyword evidence="1" id="KW-0479">Metal-binding</keyword>
<feature type="domain" description="C2H2-type" evidence="7">
    <location>
        <begin position="295"/>
        <end position="322"/>
    </location>
</feature>
<evidence type="ECO:0000256" key="2">
    <source>
        <dbReference type="ARBA" id="ARBA00022737"/>
    </source>
</evidence>
<dbReference type="Pfam" id="PF00096">
    <property type="entry name" value="zf-C2H2"/>
    <property type="match status" value="3"/>
</dbReference>
<dbReference type="FunFam" id="3.30.160.60:FF:000100">
    <property type="entry name" value="Zinc finger 45-like"/>
    <property type="match status" value="1"/>
</dbReference>
<feature type="domain" description="C2H2-type" evidence="7">
    <location>
        <begin position="237"/>
        <end position="264"/>
    </location>
</feature>
<reference evidence="8" key="2">
    <citation type="submission" date="2025-09" db="UniProtKB">
        <authorList>
            <consortium name="Ensembl"/>
        </authorList>
    </citation>
    <scope>IDENTIFICATION</scope>
</reference>
<dbReference type="InterPro" id="IPR013087">
    <property type="entry name" value="Znf_C2H2_type"/>
</dbReference>
<organism evidence="8 9">
    <name type="scientific">Hippocampus comes</name>
    <name type="common">Tiger tail seahorse</name>
    <dbReference type="NCBI Taxonomy" id="109280"/>
    <lineage>
        <taxon>Eukaryota</taxon>
        <taxon>Metazoa</taxon>
        <taxon>Chordata</taxon>
        <taxon>Craniata</taxon>
        <taxon>Vertebrata</taxon>
        <taxon>Euteleostomi</taxon>
        <taxon>Actinopterygii</taxon>
        <taxon>Neopterygii</taxon>
        <taxon>Teleostei</taxon>
        <taxon>Neoteleostei</taxon>
        <taxon>Acanthomorphata</taxon>
        <taxon>Syngnathiaria</taxon>
        <taxon>Syngnathiformes</taxon>
        <taxon>Syngnathoidei</taxon>
        <taxon>Syngnathidae</taxon>
        <taxon>Hippocampus</taxon>
    </lineage>
</organism>
<dbReference type="GO" id="GO:0008270">
    <property type="term" value="F:zinc ion binding"/>
    <property type="evidence" value="ECO:0007669"/>
    <property type="project" value="UniProtKB-KW"/>
</dbReference>
<feature type="compositionally biased region" description="Polar residues" evidence="6">
    <location>
        <begin position="16"/>
        <end position="36"/>
    </location>
</feature>
<dbReference type="PROSITE" id="PS00028">
    <property type="entry name" value="ZINC_FINGER_C2H2_1"/>
    <property type="match status" value="3"/>
</dbReference>
<dbReference type="SMART" id="SM00355">
    <property type="entry name" value="ZnF_C2H2"/>
    <property type="match status" value="4"/>
</dbReference>
<evidence type="ECO:0000256" key="1">
    <source>
        <dbReference type="ARBA" id="ARBA00022723"/>
    </source>
</evidence>
<reference evidence="8" key="1">
    <citation type="submission" date="2025-08" db="UniProtKB">
        <authorList>
            <consortium name="Ensembl"/>
        </authorList>
    </citation>
    <scope>IDENTIFICATION</scope>
</reference>
<feature type="domain" description="C2H2-type" evidence="7">
    <location>
        <begin position="72"/>
        <end position="99"/>
    </location>
</feature>
<keyword evidence="9" id="KW-1185">Reference proteome</keyword>
<dbReference type="Proteomes" id="UP000264820">
    <property type="component" value="Unplaced"/>
</dbReference>
<feature type="domain" description="C2H2-type" evidence="7">
    <location>
        <begin position="264"/>
        <end position="293"/>
    </location>
</feature>
<protein>
    <recommendedName>
        <fullName evidence="7">C2H2-type domain-containing protein</fullName>
    </recommendedName>
</protein>
<dbReference type="PANTHER" id="PTHR24379">
    <property type="entry name" value="KRAB AND ZINC FINGER DOMAIN-CONTAINING"/>
    <property type="match status" value="1"/>
</dbReference>
<evidence type="ECO:0000256" key="5">
    <source>
        <dbReference type="PROSITE-ProRule" id="PRU00042"/>
    </source>
</evidence>
<dbReference type="GeneTree" id="ENSGT01120000274371"/>
<evidence type="ECO:0000313" key="9">
    <source>
        <dbReference type="Proteomes" id="UP000264820"/>
    </source>
</evidence>
<accession>A0A3Q2XMJ6</accession>
<keyword evidence="3 5" id="KW-0863">Zinc-finger</keyword>
<evidence type="ECO:0000313" key="8">
    <source>
        <dbReference type="Ensembl" id="ENSHCOP00000005212.1"/>
    </source>
</evidence>
<dbReference type="PROSITE" id="PS50157">
    <property type="entry name" value="ZINC_FINGER_C2H2_2"/>
    <property type="match status" value="4"/>
</dbReference>
<proteinExistence type="predicted"/>